<evidence type="ECO:0000313" key="4">
    <source>
        <dbReference type="EMBL" id="ACR80287.1"/>
    </source>
</evidence>
<dbReference type="KEGG" id="kol:Kole_1597"/>
<evidence type="ECO:0000256" key="1">
    <source>
        <dbReference type="ARBA" id="ARBA00023122"/>
    </source>
</evidence>
<dbReference type="HOGENOM" id="CLU_146514_0_0_0"/>
<dbReference type="SUPFAM" id="SSF54631">
    <property type="entry name" value="CBS-domain pair"/>
    <property type="match status" value="1"/>
</dbReference>
<dbReference type="Pfam" id="PF00571">
    <property type="entry name" value="CBS"/>
    <property type="match status" value="2"/>
</dbReference>
<gene>
    <name evidence="4" type="ordered locus">Kole_1597</name>
</gene>
<dbReference type="eggNOG" id="COG0517">
    <property type="taxonomic scope" value="Bacteria"/>
</dbReference>
<dbReference type="OrthoDB" id="37480at2"/>
<dbReference type="InterPro" id="IPR000644">
    <property type="entry name" value="CBS_dom"/>
</dbReference>
<dbReference type="EMBL" id="CP001634">
    <property type="protein sequence ID" value="ACR80287.1"/>
    <property type="molecule type" value="Genomic_DNA"/>
</dbReference>
<dbReference type="Proteomes" id="UP000002382">
    <property type="component" value="Chromosome"/>
</dbReference>
<dbReference type="InterPro" id="IPR051257">
    <property type="entry name" value="Diverse_CBS-Domain"/>
</dbReference>
<evidence type="ECO:0000256" key="2">
    <source>
        <dbReference type="PROSITE-ProRule" id="PRU00703"/>
    </source>
</evidence>
<dbReference type="STRING" id="521045.Kole_1597"/>
<evidence type="ECO:0000313" key="5">
    <source>
        <dbReference type="Proteomes" id="UP000002382"/>
    </source>
</evidence>
<accession>C5CF18</accession>
<keyword evidence="1 2" id="KW-0129">CBS domain</keyword>
<protein>
    <submittedName>
        <fullName evidence="4">CBS domain containing membrane protein</fullName>
    </submittedName>
</protein>
<dbReference type="PANTHER" id="PTHR43080">
    <property type="entry name" value="CBS DOMAIN-CONTAINING PROTEIN CBSX3, MITOCHONDRIAL"/>
    <property type="match status" value="1"/>
</dbReference>
<dbReference type="PANTHER" id="PTHR43080:SF2">
    <property type="entry name" value="CBS DOMAIN-CONTAINING PROTEIN"/>
    <property type="match status" value="1"/>
</dbReference>
<dbReference type="PROSITE" id="PS51371">
    <property type="entry name" value="CBS"/>
    <property type="match status" value="1"/>
</dbReference>
<sequence>MLVKDIFNSITLDAPIVKENAAIQDIVKALLDHPLARTVYVVDDNEKIVGMIPVLYLLKISGYEFYGIIQPGSLFAKTIEIITGKKAKDIMFDPITVTEETTLDEALRYMIENEVQEIPVIDKNGNILGDLNSLEILKALYDVK</sequence>
<organism evidence="4 5">
    <name type="scientific">Kosmotoga olearia (strain ATCC BAA-1733 / DSM 21960 / TBF 19.5.1)</name>
    <dbReference type="NCBI Taxonomy" id="521045"/>
    <lineage>
        <taxon>Bacteria</taxon>
        <taxon>Thermotogati</taxon>
        <taxon>Thermotogota</taxon>
        <taxon>Thermotogae</taxon>
        <taxon>Kosmotogales</taxon>
        <taxon>Kosmotogaceae</taxon>
        <taxon>Kosmotoga</taxon>
    </lineage>
</organism>
<dbReference type="CDD" id="cd17785">
    <property type="entry name" value="CBS_pair_bac_arch"/>
    <property type="match status" value="1"/>
</dbReference>
<dbReference type="Gene3D" id="3.10.580.10">
    <property type="entry name" value="CBS-domain"/>
    <property type="match status" value="1"/>
</dbReference>
<dbReference type="InterPro" id="IPR046342">
    <property type="entry name" value="CBS_dom_sf"/>
</dbReference>
<name>C5CF18_KOSOT</name>
<keyword evidence="5" id="KW-1185">Reference proteome</keyword>
<feature type="domain" description="CBS" evidence="3">
    <location>
        <begin position="90"/>
        <end position="144"/>
    </location>
</feature>
<reference evidence="4 5" key="2">
    <citation type="journal article" date="2011" name="J. Bacteriol.">
        <title>Genome Sequence of Kosmotoga olearia Strain TBF 19.5.1, a Thermophilic Bacterium with a Wide Growth Temperature Range, Isolated from the Troll B Oil Platform in the North Sea.</title>
        <authorList>
            <person name="Swithers K.S."/>
            <person name="Dipippo J.L."/>
            <person name="Bruce D.C."/>
            <person name="Detter C."/>
            <person name="Tapia R."/>
            <person name="Han S."/>
            <person name="Goodwin L.A."/>
            <person name="Han J."/>
            <person name="Woyke T."/>
            <person name="Pitluck S."/>
            <person name="Pennacchio L."/>
            <person name="Nolan M."/>
            <person name="Mikhailova N."/>
            <person name="Land M.L."/>
            <person name="Nesbo C.L."/>
            <person name="Gogarten J.P."/>
            <person name="Noll K.M."/>
        </authorList>
    </citation>
    <scope>NUCLEOTIDE SEQUENCE [LARGE SCALE GENOMIC DNA]</scope>
    <source>
        <strain evidence="5">ATCC BAA-1733 / DSM 21960 / TBF 19.5.1</strain>
    </source>
</reference>
<evidence type="ECO:0000259" key="3">
    <source>
        <dbReference type="PROSITE" id="PS51371"/>
    </source>
</evidence>
<proteinExistence type="predicted"/>
<dbReference type="SMART" id="SM00116">
    <property type="entry name" value="CBS"/>
    <property type="match status" value="2"/>
</dbReference>
<reference evidence="4 5" key="1">
    <citation type="submission" date="2009-06" db="EMBL/GenBank/DDBJ databases">
        <title>Complete sequence of Thermotogales bacterium TBF 19.5.1.</title>
        <authorList>
            <consortium name="US DOE Joint Genome Institute"/>
            <person name="Lucas S."/>
            <person name="Copeland A."/>
            <person name="Lapidus A."/>
            <person name="Glavina del Rio T."/>
            <person name="Tice H."/>
            <person name="Bruce D."/>
            <person name="Goodwin L."/>
            <person name="Pitluck S."/>
            <person name="Chertkov O."/>
            <person name="Brettin T."/>
            <person name="Detter J.C."/>
            <person name="Han C."/>
            <person name="Schmutz J."/>
            <person name="Larimer F."/>
            <person name="Land M."/>
            <person name="Hauser L."/>
            <person name="Kyrpides N."/>
            <person name="Ovchinnikova G."/>
            <person name="Noll K."/>
        </authorList>
    </citation>
    <scope>NUCLEOTIDE SEQUENCE [LARGE SCALE GENOMIC DNA]</scope>
    <source>
        <strain evidence="5">ATCC BAA-1733 / DSM 21960 / TBF 19.5.1</strain>
    </source>
</reference>
<dbReference type="AlphaFoldDB" id="C5CF18"/>
<dbReference type="RefSeq" id="WP_015868932.1">
    <property type="nucleotide sequence ID" value="NC_012785.1"/>
</dbReference>